<dbReference type="AlphaFoldDB" id="A0A3M6UAR7"/>
<feature type="compositionally biased region" description="Polar residues" evidence="1">
    <location>
        <begin position="15"/>
        <end position="25"/>
    </location>
</feature>
<gene>
    <name evidence="3" type="ORF">pdam_00025312</name>
</gene>
<proteinExistence type="predicted"/>
<dbReference type="InterPro" id="IPR023631">
    <property type="entry name" value="Amidase_dom"/>
</dbReference>
<reference evidence="3 4" key="1">
    <citation type="journal article" date="2018" name="Sci. Rep.">
        <title>Comparative analysis of the Pocillopora damicornis genome highlights role of immune system in coral evolution.</title>
        <authorList>
            <person name="Cunning R."/>
            <person name="Bay R.A."/>
            <person name="Gillette P."/>
            <person name="Baker A.C."/>
            <person name="Traylor-Knowles N."/>
        </authorList>
    </citation>
    <scope>NUCLEOTIDE SEQUENCE [LARGE SCALE GENOMIC DNA]</scope>
    <source>
        <strain evidence="3">RSMAS</strain>
        <tissue evidence="3">Whole animal</tissue>
    </source>
</reference>
<sequence length="74" mass="8121">MMFDGAEYLERASESVPNTSPTNVTEHPALSINAGFSDGLPVGMMIVGRKLDEATILNVARAYEKIRDTTFEPF</sequence>
<dbReference type="OrthoDB" id="421993at2759"/>
<organism evidence="3 4">
    <name type="scientific">Pocillopora damicornis</name>
    <name type="common">Cauliflower coral</name>
    <name type="synonym">Millepora damicornis</name>
    <dbReference type="NCBI Taxonomy" id="46731"/>
    <lineage>
        <taxon>Eukaryota</taxon>
        <taxon>Metazoa</taxon>
        <taxon>Cnidaria</taxon>
        <taxon>Anthozoa</taxon>
        <taxon>Hexacorallia</taxon>
        <taxon>Scleractinia</taxon>
        <taxon>Astrocoeniina</taxon>
        <taxon>Pocilloporidae</taxon>
        <taxon>Pocillopora</taxon>
    </lineage>
</organism>
<evidence type="ECO:0000313" key="3">
    <source>
        <dbReference type="EMBL" id="RMX50763.1"/>
    </source>
</evidence>
<protein>
    <recommendedName>
        <fullName evidence="2">Amidase domain-containing protein</fullName>
    </recommendedName>
</protein>
<dbReference type="Gene3D" id="3.90.1300.10">
    <property type="entry name" value="Amidase signature (AS) domain"/>
    <property type="match status" value="1"/>
</dbReference>
<keyword evidence="4" id="KW-1185">Reference proteome</keyword>
<name>A0A3M6UAR7_POCDA</name>
<evidence type="ECO:0000313" key="4">
    <source>
        <dbReference type="Proteomes" id="UP000275408"/>
    </source>
</evidence>
<dbReference type="InterPro" id="IPR036928">
    <property type="entry name" value="AS_sf"/>
</dbReference>
<evidence type="ECO:0000259" key="2">
    <source>
        <dbReference type="Pfam" id="PF01425"/>
    </source>
</evidence>
<feature type="region of interest" description="Disordered" evidence="1">
    <location>
        <begin position="1"/>
        <end position="28"/>
    </location>
</feature>
<dbReference type="Pfam" id="PF01425">
    <property type="entry name" value="Amidase"/>
    <property type="match status" value="1"/>
</dbReference>
<comment type="caution">
    <text evidence="3">The sequence shown here is derived from an EMBL/GenBank/DDBJ whole genome shotgun (WGS) entry which is preliminary data.</text>
</comment>
<feature type="domain" description="Amidase" evidence="2">
    <location>
        <begin position="15"/>
        <end position="57"/>
    </location>
</feature>
<accession>A0A3M6UAR7</accession>
<dbReference type="Proteomes" id="UP000275408">
    <property type="component" value="Unassembled WGS sequence"/>
</dbReference>
<dbReference type="SUPFAM" id="SSF75304">
    <property type="entry name" value="Amidase signature (AS) enzymes"/>
    <property type="match status" value="1"/>
</dbReference>
<dbReference type="EMBL" id="RCHS01001897">
    <property type="protein sequence ID" value="RMX50763.1"/>
    <property type="molecule type" value="Genomic_DNA"/>
</dbReference>
<dbReference type="STRING" id="46731.A0A3M6UAR7"/>
<evidence type="ECO:0000256" key="1">
    <source>
        <dbReference type="SAM" id="MobiDB-lite"/>
    </source>
</evidence>